<dbReference type="Gene3D" id="2.40.70.10">
    <property type="entry name" value="Acid Proteases"/>
    <property type="match status" value="1"/>
</dbReference>
<feature type="compositionally biased region" description="Polar residues" evidence="1">
    <location>
        <begin position="1"/>
        <end position="14"/>
    </location>
</feature>
<dbReference type="Proteomes" id="UP001632038">
    <property type="component" value="Unassembled WGS sequence"/>
</dbReference>
<protein>
    <submittedName>
        <fullName evidence="2">Uncharacterized protein</fullName>
    </submittedName>
</protein>
<evidence type="ECO:0000313" key="3">
    <source>
        <dbReference type="Proteomes" id="UP001632038"/>
    </source>
</evidence>
<accession>A0ABD3CIR5</accession>
<feature type="region of interest" description="Disordered" evidence="1">
    <location>
        <begin position="425"/>
        <end position="471"/>
    </location>
</feature>
<sequence>MELKRNISSSNLSSDVMDPKRRATPSEDSRIARIFNDVGIHKVVEEAKIYQYLIDNGKKFLNSLQGIRNDSPEESADDIYGRARQIWEFKRNLVRSCNYGIKKDSSLAHKLVSYSNKKTAAERVNSMKEDPWLEYILGDRVLGSKKKSAILRGFLSIFIAYWNMEDLIKKYKPGTYQPSPTAYCPPENLKRDKVIYVIEHVKDFRNLKEVVYSKYGSDPDLAAKVFEKVSTARGMLDLGAGINLMPYALYKQFDIGKMSPTDMKLQMADRSIRQPMGVVKNVLVQVDNLFIPADFVILDVGDARLEWKDQTIPLGRPFMATSRAIIDVHEWRITLRAFDQSVTFDIQKLMNTPSPLLDVGYIEEEVINEADEKFFGKTPFSDGSDDEFGMDDLYENSLISEDYELEIPHDLEPYEELEPLDDYLEFDYEENGVKEPGSTYDGPRKKEDEKPFEALKEPVVEKERAASEHVP</sequence>
<dbReference type="PANTHER" id="PTHR33067:SF9">
    <property type="entry name" value="RNA-DIRECTED DNA POLYMERASE"/>
    <property type="match status" value="1"/>
</dbReference>
<dbReference type="InterPro" id="IPR021109">
    <property type="entry name" value="Peptidase_aspartic_dom_sf"/>
</dbReference>
<feature type="compositionally biased region" description="Basic and acidic residues" evidence="1">
    <location>
        <begin position="17"/>
        <end position="26"/>
    </location>
</feature>
<dbReference type="EMBL" id="JAVIJP010000036">
    <property type="protein sequence ID" value="KAL3628645.1"/>
    <property type="molecule type" value="Genomic_DNA"/>
</dbReference>
<dbReference type="AlphaFoldDB" id="A0ABD3CIR5"/>
<feature type="region of interest" description="Disordered" evidence="1">
    <location>
        <begin position="1"/>
        <end position="26"/>
    </location>
</feature>
<comment type="caution">
    <text evidence="2">The sequence shown here is derived from an EMBL/GenBank/DDBJ whole genome shotgun (WGS) entry which is preliminary data.</text>
</comment>
<keyword evidence="3" id="KW-1185">Reference proteome</keyword>
<evidence type="ECO:0000256" key="1">
    <source>
        <dbReference type="SAM" id="MobiDB-lite"/>
    </source>
</evidence>
<feature type="compositionally biased region" description="Basic and acidic residues" evidence="1">
    <location>
        <begin position="442"/>
        <end position="471"/>
    </location>
</feature>
<reference evidence="3" key="1">
    <citation type="journal article" date="2024" name="IScience">
        <title>Strigolactones Initiate the Formation of Haustorium-like Structures in Castilleja.</title>
        <authorList>
            <person name="Buerger M."/>
            <person name="Peterson D."/>
            <person name="Chory J."/>
        </authorList>
    </citation>
    <scope>NUCLEOTIDE SEQUENCE [LARGE SCALE GENOMIC DNA]</scope>
</reference>
<gene>
    <name evidence="2" type="ORF">CASFOL_027691</name>
</gene>
<dbReference type="CDD" id="cd00303">
    <property type="entry name" value="retropepsin_like"/>
    <property type="match status" value="1"/>
</dbReference>
<evidence type="ECO:0000313" key="2">
    <source>
        <dbReference type="EMBL" id="KAL3628645.1"/>
    </source>
</evidence>
<proteinExistence type="predicted"/>
<organism evidence="2 3">
    <name type="scientific">Castilleja foliolosa</name>
    <dbReference type="NCBI Taxonomy" id="1961234"/>
    <lineage>
        <taxon>Eukaryota</taxon>
        <taxon>Viridiplantae</taxon>
        <taxon>Streptophyta</taxon>
        <taxon>Embryophyta</taxon>
        <taxon>Tracheophyta</taxon>
        <taxon>Spermatophyta</taxon>
        <taxon>Magnoliopsida</taxon>
        <taxon>eudicotyledons</taxon>
        <taxon>Gunneridae</taxon>
        <taxon>Pentapetalae</taxon>
        <taxon>asterids</taxon>
        <taxon>lamiids</taxon>
        <taxon>Lamiales</taxon>
        <taxon>Orobanchaceae</taxon>
        <taxon>Pedicularideae</taxon>
        <taxon>Castillejinae</taxon>
        <taxon>Castilleja</taxon>
    </lineage>
</organism>
<name>A0ABD3CIR5_9LAMI</name>
<dbReference type="PANTHER" id="PTHR33067">
    <property type="entry name" value="RNA-DIRECTED DNA POLYMERASE-RELATED"/>
    <property type="match status" value="1"/>
</dbReference>